<evidence type="ECO:0000256" key="1">
    <source>
        <dbReference type="SAM" id="MobiDB-lite"/>
    </source>
</evidence>
<name>A0A4S8ICJ0_MUSBA</name>
<sequence length="285" mass="31236">MKLTSLSYLRLVYAITEVHIEAIQYGAQRGDLHRQKLEKSSMDSQRIVGFGSHRGANSVTIDRRSTRTIGTGISGRRHWAGFGWVGVGEAGGGGGIIGHLRTLLWNEKHLGRAPWEVRRVQKKRMVFLVRESHREGEGRRKEEGGGRWQIGGALNKEDGIGAGVTPVSRWSDTTHKGQPLPTSSGPRGATHVAVSPAVSLGRDTRPSSPYPSILDCSYRFRCNPSLSFTTIKTYDRSAPLSCARATWLGKRVDEVVGGRIDKAGLAVGCRPERGRRKRRTGVAFG</sequence>
<organism evidence="2 3">
    <name type="scientific">Musa balbisiana</name>
    <name type="common">Banana</name>
    <dbReference type="NCBI Taxonomy" id="52838"/>
    <lineage>
        <taxon>Eukaryota</taxon>
        <taxon>Viridiplantae</taxon>
        <taxon>Streptophyta</taxon>
        <taxon>Embryophyta</taxon>
        <taxon>Tracheophyta</taxon>
        <taxon>Spermatophyta</taxon>
        <taxon>Magnoliopsida</taxon>
        <taxon>Liliopsida</taxon>
        <taxon>Zingiberales</taxon>
        <taxon>Musaceae</taxon>
        <taxon>Musa</taxon>
    </lineage>
</organism>
<dbReference type="AlphaFoldDB" id="A0A4S8ICJ0"/>
<reference evidence="2 3" key="1">
    <citation type="journal article" date="2019" name="Nat. Plants">
        <title>Genome sequencing of Musa balbisiana reveals subgenome evolution and function divergence in polyploid bananas.</title>
        <authorList>
            <person name="Yao X."/>
        </authorList>
    </citation>
    <scope>NUCLEOTIDE SEQUENCE [LARGE SCALE GENOMIC DNA]</scope>
    <source>
        <strain evidence="3">cv. DH-PKW</strain>
        <tissue evidence="2">Leaves</tissue>
    </source>
</reference>
<dbReference type="Proteomes" id="UP000317650">
    <property type="component" value="Chromosome 2"/>
</dbReference>
<dbReference type="EMBL" id="PYDT01000011">
    <property type="protein sequence ID" value="THU45837.1"/>
    <property type="molecule type" value="Genomic_DNA"/>
</dbReference>
<keyword evidence="3" id="KW-1185">Reference proteome</keyword>
<feature type="region of interest" description="Disordered" evidence="1">
    <location>
        <begin position="167"/>
        <end position="192"/>
    </location>
</feature>
<accession>A0A4S8ICJ0</accession>
<evidence type="ECO:0000313" key="3">
    <source>
        <dbReference type="Proteomes" id="UP000317650"/>
    </source>
</evidence>
<protein>
    <submittedName>
        <fullName evidence="2">Uncharacterized protein</fullName>
    </submittedName>
</protein>
<gene>
    <name evidence="2" type="ORF">C4D60_Mb02t22190</name>
</gene>
<comment type="caution">
    <text evidence="2">The sequence shown here is derived from an EMBL/GenBank/DDBJ whole genome shotgun (WGS) entry which is preliminary data.</text>
</comment>
<evidence type="ECO:0000313" key="2">
    <source>
        <dbReference type="EMBL" id="THU45837.1"/>
    </source>
</evidence>
<proteinExistence type="predicted"/>